<evidence type="ECO:0000256" key="1">
    <source>
        <dbReference type="SAM" id="Coils"/>
    </source>
</evidence>
<proteinExistence type="predicted"/>
<dbReference type="Gene3D" id="1.20.1170.10">
    <property type="match status" value="1"/>
</dbReference>
<comment type="caution">
    <text evidence="4">The sequence shown here is derived from an EMBL/GenBank/DDBJ whole genome shotgun (WGS) entry which is preliminary data.</text>
</comment>
<evidence type="ECO:0000313" key="4">
    <source>
        <dbReference type="EMBL" id="PHN04671.1"/>
    </source>
</evidence>
<evidence type="ECO:0000256" key="2">
    <source>
        <dbReference type="SAM" id="Phobius"/>
    </source>
</evidence>
<feature type="coiled-coil region" evidence="1">
    <location>
        <begin position="156"/>
        <end position="194"/>
    </location>
</feature>
<sequence>MKGRYKIGLVLTLAFWMTVQVNAQQPDGLSKGSLQEQFDYLVNESSRYQNYKVVPQTWLNTFWTNVQDSLRAQQGTLKQNEITMKVQKDDIEEFKKEEETLNEEITTLKNAKNSLSLLGIPMDKAVYHVLVWTIIAALAVGLVFFLGRFRYANTVTRQKKKDNAELQEKVDQLRKRMLEKEQELRRQLQDEINKRLG</sequence>
<keyword evidence="2" id="KW-1133">Transmembrane helix</keyword>
<reference evidence="4 5" key="1">
    <citation type="submission" date="2017-10" db="EMBL/GenBank/DDBJ databases">
        <title>The draft genome sequence of Lewinella nigricans NBRC 102662.</title>
        <authorList>
            <person name="Wang K."/>
        </authorList>
    </citation>
    <scope>NUCLEOTIDE SEQUENCE [LARGE SCALE GENOMIC DNA]</scope>
    <source>
        <strain evidence="4 5">NBRC 102662</strain>
    </source>
</reference>
<keyword evidence="2" id="KW-0472">Membrane</keyword>
<keyword evidence="1" id="KW-0175">Coiled coil</keyword>
<feature type="chain" id="PRO_5012338716" description="tRNA (Guanine-N1)-methyltransferase" evidence="3">
    <location>
        <begin position="24"/>
        <end position="197"/>
    </location>
</feature>
<feature type="signal peptide" evidence="3">
    <location>
        <begin position="1"/>
        <end position="23"/>
    </location>
</feature>
<evidence type="ECO:0000313" key="5">
    <source>
        <dbReference type="Proteomes" id="UP000223913"/>
    </source>
</evidence>
<evidence type="ECO:0008006" key="6">
    <source>
        <dbReference type="Google" id="ProtNLM"/>
    </source>
</evidence>
<gene>
    <name evidence="4" type="ORF">CRP01_19320</name>
</gene>
<keyword evidence="5" id="KW-1185">Reference proteome</keyword>
<evidence type="ECO:0000256" key="3">
    <source>
        <dbReference type="SAM" id="SignalP"/>
    </source>
</evidence>
<protein>
    <recommendedName>
        <fullName evidence="6">tRNA (Guanine-N1)-methyltransferase</fullName>
    </recommendedName>
</protein>
<dbReference type="EMBL" id="PDUD01000024">
    <property type="protein sequence ID" value="PHN04671.1"/>
    <property type="molecule type" value="Genomic_DNA"/>
</dbReference>
<dbReference type="SUPFAM" id="SSF58100">
    <property type="entry name" value="Bacterial hemolysins"/>
    <property type="match status" value="1"/>
</dbReference>
<dbReference type="AlphaFoldDB" id="A0A2D0N832"/>
<accession>A0A2D0N832</accession>
<keyword evidence="2" id="KW-0812">Transmembrane</keyword>
<dbReference type="Proteomes" id="UP000223913">
    <property type="component" value="Unassembled WGS sequence"/>
</dbReference>
<keyword evidence="3" id="KW-0732">Signal</keyword>
<name>A0A2D0N832_FLAN2</name>
<feature type="transmembrane region" description="Helical" evidence="2">
    <location>
        <begin position="125"/>
        <end position="147"/>
    </location>
</feature>
<dbReference type="OrthoDB" id="982816at2"/>
<organism evidence="4 5">
    <name type="scientific">Flavilitoribacter nigricans (strain ATCC 23147 / DSM 23189 / NBRC 102662 / NCIMB 1420 / SS-2)</name>
    <name type="common">Lewinella nigricans</name>
    <dbReference type="NCBI Taxonomy" id="1122177"/>
    <lineage>
        <taxon>Bacteria</taxon>
        <taxon>Pseudomonadati</taxon>
        <taxon>Bacteroidota</taxon>
        <taxon>Saprospiria</taxon>
        <taxon>Saprospirales</taxon>
        <taxon>Lewinellaceae</taxon>
        <taxon>Flavilitoribacter</taxon>
    </lineage>
</organism>
<dbReference type="RefSeq" id="WP_099151730.1">
    <property type="nucleotide sequence ID" value="NZ_PDUD01000024.1"/>
</dbReference>
<feature type="coiled-coil region" evidence="1">
    <location>
        <begin position="77"/>
        <end position="114"/>
    </location>
</feature>